<dbReference type="GO" id="GO:0003824">
    <property type="term" value="F:catalytic activity"/>
    <property type="evidence" value="ECO:0007669"/>
    <property type="project" value="InterPro"/>
</dbReference>
<evidence type="ECO:0000256" key="1">
    <source>
        <dbReference type="ARBA" id="ARBA00004123"/>
    </source>
</evidence>
<dbReference type="InterPro" id="IPR017930">
    <property type="entry name" value="Myb_dom"/>
</dbReference>
<dbReference type="PANTHER" id="PTHR45675:SF117">
    <property type="entry name" value="MYB-RELATED PROTEIN MYBAS2-LIKE"/>
    <property type="match status" value="1"/>
</dbReference>
<evidence type="ECO:0000256" key="6">
    <source>
        <dbReference type="ARBA" id="ARBA00023242"/>
    </source>
</evidence>
<evidence type="ECO:0000313" key="10">
    <source>
        <dbReference type="Proteomes" id="UP001159364"/>
    </source>
</evidence>
<evidence type="ECO:0000313" key="9">
    <source>
        <dbReference type="EMBL" id="KAJ8773127.1"/>
    </source>
</evidence>
<name>A0AAV8U1G2_9ROSI</name>
<keyword evidence="4" id="KW-0238">DNA-binding</keyword>
<keyword evidence="10" id="KW-1185">Reference proteome</keyword>
<dbReference type="PROSITE" id="PS00175">
    <property type="entry name" value="PG_MUTASE"/>
    <property type="match status" value="1"/>
</dbReference>
<evidence type="ECO:0000256" key="4">
    <source>
        <dbReference type="ARBA" id="ARBA00023125"/>
    </source>
</evidence>
<evidence type="ECO:0000256" key="2">
    <source>
        <dbReference type="ARBA" id="ARBA00022737"/>
    </source>
</evidence>
<feature type="domain" description="Myb-like" evidence="7">
    <location>
        <begin position="15"/>
        <end position="67"/>
    </location>
</feature>
<feature type="domain" description="HTH myb-type" evidence="8">
    <location>
        <begin position="15"/>
        <end position="71"/>
    </location>
</feature>
<feature type="domain" description="HTH myb-type" evidence="8">
    <location>
        <begin position="72"/>
        <end position="122"/>
    </location>
</feature>
<comment type="caution">
    <text evidence="9">The sequence shown here is derived from an EMBL/GenBank/DDBJ whole genome shotgun (WGS) entry which is preliminary data.</text>
</comment>
<dbReference type="FunFam" id="1.10.10.60:FF:000107">
    <property type="entry name" value="MYB transcription factor"/>
    <property type="match status" value="1"/>
</dbReference>
<reference evidence="9 10" key="1">
    <citation type="submission" date="2021-09" db="EMBL/GenBank/DDBJ databases">
        <title>Genomic insights and catalytic innovation underlie evolution of tropane alkaloids biosynthesis.</title>
        <authorList>
            <person name="Wang Y.-J."/>
            <person name="Tian T."/>
            <person name="Huang J.-P."/>
            <person name="Huang S.-X."/>
        </authorList>
    </citation>
    <scope>NUCLEOTIDE SEQUENCE [LARGE SCALE GENOMIC DNA]</scope>
    <source>
        <strain evidence="9">KIB-2018</strain>
        <tissue evidence="9">Leaf</tissue>
    </source>
</reference>
<comment type="subcellular location">
    <subcellularLocation>
        <location evidence="1">Nucleus</location>
    </subcellularLocation>
</comment>
<sequence>MRSLTKSTSSSSEDDCELRRGPWTLEEDTLLIHYIARHGEGRWNLLAQRAGLRRTGKSCRLRWLNYLKPDVKRGNLSPQEQLLILDLHSRWGNRWSKIAQVLPGRTDNEIKNYWRTRVQKQARHLKIDANSTQFQHIIRSLWMPRLLHKIDGSTSTSSMSYYNNASSQPANYGSQHLTFLPQLPKLPQQQQETPSHSNPFDMTMTKHAIELQDQNADSEQCTGPCLSSTESLNIPEIPRVSQYPTSPFHVIDNNSDRTTFVKDCFVESTCYGMETINLANMSVSGGVGNSAGNSHTAESGWIGCDFGDTLWNIDELWQFRNLQLSGESGSCF</sequence>
<dbReference type="EMBL" id="JAIWQS010000002">
    <property type="protein sequence ID" value="KAJ8773127.1"/>
    <property type="molecule type" value="Genomic_DNA"/>
</dbReference>
<dbReference type="Proteomes" id="UP001159364">
    <property type="component" value="Linkage Group LG02"/>
</dbReference>
<dbReference type="GO" id="GO:0005634">
    <property type="term" value="C:nucleus"/>
    <property type="evidence" value="ECO:0007669"/>
    <property type="project" value="UniProtKB-SubCell"/>
</dbReference>
<dbReference type="Gene3D" id="1.10.10.60">
    <property type="entry name" value="Homeodomain-like"/>
    <property type="match status" value="2"/>
</dbReference>
<dbReference type="SMART" id="SM00717">
    <property type="entry name" value="SANT"/>
    <property type="match status" value="2"/>
</dbReference>
<dbReference type="CDD" id="cd00167">
    <property type="entry name" value="SANT"/>
    <property type="match status" value="2"/>
</dbReference>
<proteinExistence type="predicted"/>
<dbReference type="SUPFAM" id="SSF46689">
    <property type="entry name" value="Homeodomain-like"/>
    <property type="match status" value="1"/>
</dbReference>
<protein>
    <submittedName>
        <fullName evidence="9">Uncharacterized protein</fullName>
    </submittedName>
</protein>
<accession>A0AAV8U1G2</accession>
<dbReference type="InterPro" id="IPR044676">
    <property type="entry name" value="EOBI/EOBII-like_plant"/>
</dbReference>
<dbReference type="InterPro" id="IPR001005">
    <property type="entry name" value="SANT/Myb"/>
</dbReference>
<dbReference type="PROSITE" id="PS51294">
    <property type="entry name" value="HTH_MYB"/>
    <property type="match status" value="2"/>
</dbReference>
<dbReference type="FunFam" id="1.10.10.60:FF:000011">
    <property type="entry name" value="Myb transcription factor"/>
    <property type="match status" value="1"/>
</dbReference>
<dbReference type="GO" id="GO:0003700">
    <property type="term" value="F:DNA-binding transcription factor activity"/>
    <property type="evidence" value="ECO:0007669"/>
    <property type="project" value="InterPro"/>
</dbReference>
<gene>
    <name evidence="9" type="ORF">K2173_028304</name>
</gene>
<dbReference type="InterPro" id="IPR009057">
    <property type="entry name" value="Homeodomain-like_sf"/>
</dbReference>
<feature type="domain" description="Myb-like" evidence="7">
    <location>
        <begin position="68"/>
        <end position="118"/>
    </location>
</feature>
<evidence type="ECO:0000259" key="8">
    <source>
        <dbReference type="PROSITE" id="PS51294"/>
    </source>
</evidence>
<keyword evidence="3" id="KW-0805">Transcription regulation</keyword>
<dbReference type="InterPro" id="IPR001345">
    <property type="entry name" value="PG/BPGM_mutase_AS"/>
</dbReference>
<keyword evidence="6" id="KW-0539">Nucleus</keyword>
<dbReference type="AlphaFoldDB" id="A0AAV8U1G2"/>
<keyword evidence="5" id="KW-0804">Transcription</keyword>
<dbReference type="GO" id="GO:0043565">
    <property type="term" value="F:sequence-specific DNA binding"/>
    <property type="evidence" value="ECO:0007669"/>
    <property type="project" value="InterPro"/>
</dbReference>
<organism evidence="9 10">
    <name type="scientific">Erythroxylum novogranatense</name>
    <dbReference type="NCBI Taxonomy" id="1862640"/>
    <lineage>
        <taxon>Eukaryota</taxon>
        <taxon>Viridiplantae</taxon>
        <taxon>Streptophyta</taxon>
        <taxon>Embryophyta</taxon>
        <taxon>Tracheophyta</taxon>
        <taxon>Spermatophyta</taxon>
        <taxon>Magnoliopsida</taxon>
        <taxon>eudicotyledons</taxon>
        <taxon>Gunneridae</taxon>
        <taxon>Pentapetalae</taxon>
        <taxon>rosids</taxon>
        <taxon>fabids</taxon>
        <taxon>Malpighiales</taxon>
        <taxon>Erythroxylaceae</taxon>
        <taxon>Erythroxylum</taxon>
    </lineage>
</organism>
<dbReference type="PANTHER" id="PTHR45675">
    <property type="entry name" value="MYB TRANSCRIPTION FACTOR-RELATED-RELATED"/>
    <property type="match status" value="1"/>
</dbReference>
<dbReference type="Pfam" id="PF00249">
    <property type="entry name" value="Myb_DNA-binding"/>
    <property type="match status" value="2"/>
</dbReference>
<keyword evidence="2" id="KW-0677">Repeat</keyword>
<dbReference type="PROSITE" id="PS50090">
    <property type="entry name" value="MYB_LIKE"/>
    <property type="match status" value="2"/>
</dbReference>
<evidence type="ECO:0000256" key="5">
    <source>
        <dbReference type="ARBA" id="ARBA00023163"/>
    </source>
</evidence>
<evidence type="ECO:0000259" key="7">
    <source>
        <dbReference type="PROSITE" id="PS50090"/>
    </source>
</evidence>
<evidence type="ECO:0000256" key="3">
    <source>
        <dbReference type="ARBA" id="ARBA00023015"/>
    </source>
</evidence>